<evidence type="ECO:0000313" key="2">
    <source>
        <dbReference type="Proteomes" id="UP000502508"/>
    </source>
</evidence>
<dbReference type="Proteomes" id="UP000502508">
    <property type="component" value="Chromosome"/>
</dbReference>
<evidence type="ECO:0000313" key="1">
    <source>
        <dbReference type="EMBL" id="BCB74774.1"/>
    </source>
</evidence>
<proteinExistence type="predicted"/>
<dbReference type="RefSeq" id="WP_173034275.1">
    <property type="nucleotide sequence ID" value="NZ_AP022870.1"/>
</dbReference>
<sequence>MTAARADDAAAVMPDPGRARTLDELVGGLRSLKVWAGNPSYEWITSKVNDAWRAAGRPIGELTKRPTVVDFDPGSVTYVRPR</sequence>
<name>A0A6F8XLS1_9ACTN</name>
<dbReference type="AlphaFoldDB" id="A0A6F8XLS1"/>
<gene>
    <name evidence="1" type="ORF">Pflav_011840</name>
</gene>
<dbReference type="KEGG" id="pfla:Pflav_011840"/>
<keyword evidence="2" id="KW-1185">Reference proteome</keyword>
<dbReference type="EMBL" id="AP022870">
    <property type="protein sequence ID" value="BCB74774.1"/>
    <property type="molecule type" value="Genomic_DNA"/>
</dbReference>
<reference evidence="1 2" key="1">
    <citation type="submission" date="2020-03" db="EMBL/GenBank/DDBJ databases">
        <title>Whole genome shotgun sequence of Phytohabitans flavus NBRC 107702.</title>
        <authorList>
            <person name="Komaki H."/>
            <person name="Tamura T."/>
        </authorList>
    </citation>
    <scope>NUCLEOTIDE SEQUENCE [LARGE SCALE GENOMIC DNA]</scope>
    <source>
        <strain evidence="1 2">NBRC 107702</strain>
    </source>
</reference>
<organism evidence="1 2">
    <name type="scientific">Phytohabitans flavus</name>
    <dbReference type="NCBI Taxonomy" id="1076124"/>
    <lineage>
        <taxon>Bacteria</taxon>
        <taxon>Bacillati</taxon>
        <taxon>Actinomycetota</taxon>
        <taxon>Actinomycetes</taxon>
        <taxon>Micromonosporales</taxon>
        <taxon>Micromonosporaceae</taxon>
    </lineage>
</organism>
<protein>
    <submittedName>
        <fullName evidence="1">Uncharacterized protein</fullName>
    </submittedName>
</protein>
<reference evidence="1 2" key="2">
    <citation type="submission" date="2020-03" db="EMBL/GenBank/DDBJ databases">
        <authorList>
            <person name="Ichikawa N."/>
            <person name="Kimura A."/>
            <person name="Kitahashi Y."/>
            <person name="Uohara A."/>
        </authorList>
    </citation>
    <scope>NUCLEOTIDE SEQUENCE [LARGE SCALE GENOMIC DNA]</scope>
    <source>
        <strain evidence="1 2">NBRC 107702</strain>
    </source>
</reference>
<accession>A0A6F8XLS1</accession>